<dbReference type="InterPro" id="IPR011009">
    <property type="entry name" value="Kinase-like_dom_sf"/>
</dbReference>
<dbReference type="EMBL" id="KN847042">
    <property type="protein sequence ID" value="KIW28866.1"/>
    <property type="molecule type" value="Genomic_DNA"/>
</dbReference>
<evidence type="ECO:0000313" key="3">
    <source>
        <dbReference type="Proteomes" id="UP000054466"/>
    </source>
</evidence>
<dbReference type="Proteomes" id="UP000054466">
    <property type="component" value="Unassembled WGS sequence"/>
</dbReference>
<dbReference type="STRING" id="569365.A0A0D1ZLM7"/>
<proteinExistence type="predicted"/>
<organism evidence="2 3">
    <name type="scientific">Cladophialophora immunda</name>
    <dbReference type="NCBI Taxonomy" id="569365"/>
    <lineage>
        <taxon>Eukaryota</taxon>
        <taxon>Fungi</taxon>
        <taxon>Dikarya</taxon>
        <taxon>Ascomycota</taxon>
        <taxon>Pezizomycotina</taxon>
        <taxon>Eurotiomycetes</taxon>
        <taxon>Chaetothyriomycetidae</taxon>
        <taxon>Chaetothyriales</taxon>
        <taxon>Herpotrichiellaceae</taxon>
        <taxon>Cladophialophora</taxon>
    </lineage>
</organism>
<evidence type="ECO:0008006" key="4">
    <source>
        <dbReference type="Google" id="ProtNLM"/>
    </source>
</evidence>
<gene>
    <name evidence="2" type="ORF">PV07_04729</name>
</gene>
<dbReference type="HOGENOM" id="CLU_042811_0_0_1"/>
<keyword evidence="3" id="KW-1185">Reference proteome</keyword>
<dbReference type="VEuPathDB" id="FungiDB:PV07_04729"/>
<name>A0A0D1ZLM7_9EURO</name>
<accession>A0A0D1ZLM7</accession>
<dbReference type="RefSeq" id="XP_016249082.1">
    <property type="nucleotide sequence ID" value="XM_016391563.1"/>
</dbReference>
<dbReference type="OrthoDB" id="4138941at2759"/>
<dbReference type="AlphaFoldDB" id="A0A0D1ZLM7"/>
<sequence length="493" mass="56126">MPSSPSCSSNTSRMQFSFQQKRKLPPSVSSKPFKRLSAHRQQQSWEEEYFAGTEAIVGEERRWISDIEQTSLRFSTTLHFVGPLNQPPSETPAQVWLTQGHSKYAVKLFKPYTDEDAKSQLAHLPDPKPSLQKVKHDYSPFLQEMKAYERIRKFCPESQRHFFLTYHGTIDIPRSSGHHQGVVIDLLQLGIENRRLQSASVPEGFRPHLDSLRLALVDMDLSEVEERWYLSVLKSRLKMVTALHALGISHGDIKSDCFGLPVSLHDIALYDFSRSYTFTPERPCRLRLRPLKREVDVERRHVRETVLDLAKSARLLHHFATLLNTTAEKARDMLRIRVPRHLLPTELSVVRLSIILENSDPFFPSLSSILPFLEPTASGRPAEWTVTMVKHLDDFVCVSYSEMKDCAVPSKSFILASLVSSGGVIIEQLSLLCPHGSPPSKSAFALLPSTWLGTLDTRRLVWILLHSPSFCGTEKTVTVLDRQQLDTEMKEVH</sequence>
<reference evidence="2 3" key="1">
    <citation type="submission" date="2015-01" db="EMBL/GenBank/DDBJ databases">
        <title>The Genome Sequence of Cladophialophora immunda CBS83496.</title>
        <authorList>
            <consortium name="The Broad Institute Genomics Platform"/>
            <person name="Cuomo C."/>
            <person name="de Hoog S."/>
            <person name="Gorbushina A."/>
            <person name="Stielow B."/>
            <person name="Teixiera M."/>
            <person name="Abouelleil A."/>
            <person name="Chapman S.B."/>
            <person name="Priest M."/>
            <person name="Young S.K."/>
            <person name="Wortman J."/>
            <person name="Nusbaum C."/>
            <person name="Birren B."/>
        </authorList>
    </citation>
    <scope>NUCLEOTIDE SEQUENCE [LARGE SCALE GENOMIC DNA]</scope>
    <source>
        <strain evidence="2 3">CBS 83496</strain>
    </source>
</reference>
<feature type="region of interest" description="Disordered" evidence="1">
    <location>
        <begin position="1"/>
        <end position="36"/>
    </location>
</feature>
<evidence type="ECO:0000256" key="1">
    <source>
        <dbReference type="SAM" id="MobiDB-lite"/>
    </source>
</evidence>
<feature type="compositionally biased region" description="Low complexity" evidence="1">
    <location>
        <begin position="1"/>
        <end position="12"/>
    </location>
</feature>
<dbReference type="SUPFAM" id="SSF56112">
    <property type="entry name" value="Protein kinase-like (PK-like)"/>
    <property type="match status" value="1"/>
</dbReference>
<protein>
    <recommendedName>
        <fullName evidence="4">Protein kinase domain-containing protein</fullName>
    </recommendedName>
</protein>
<dbReference type="GeneID" id="27343923"/>
<evidence type="ECO:0000313" key="2">
    <source>
        <dbReference type="EMBL" id="KIW28866.1"/>
    </source>
</evidence>